<dbReference type="EMBL" id="JAINZW010000001">
    <property type="protein sequence ID" value="MBZ4038077.1"/>
    <property type="molecule type" value="Genomic_DNA"/>
</dbReference>
<comment type="caution">
    <text evidence="1">The sequence shown here is derived from an EMBL/GenBank/DDBJ whole genome shotgun (WGS) entry which is preliminary data.</text>
</comment>
<keyword evidence="2" id="KW-1185">Reference proteome</keyword>
<evidence type="ECO:0000313" key="2">
    <source>
        <dbReference type="Proteomes" id="UP001430954"/>
    </source>
</evidence>
<reference evidence="1 2" key="1">
    <citation type="submission" date="2021-09" db="EMBL/GenBank/DDBJ databases">
        <title>Lysobacter sp. 13A isolated from the river sediment.</title>
        <authorList>
            <person name="Liu H."/>
            <person name="Li S."/>
            <person name="Mao S."/>
        </authorList>
    </citation>
    <scope>NUCLEOTIDE SEQUENCE [LARGE SCALE GENOMIC DNA]</scope>
    <source>
        <strain evidence="1 2">13A</strain>
    </source>
</reference>
<sequence length="182" mass="20372">MPKYEDTVPPHVRTLVDELRDKFFAQMESRDHEAMNVAIAWASQGTTRLNGRLRVGDELQERPRRDVLPLAVRLREDGEAWYSPALVGVFLRLRPEPLAQRAGVAVRELDAWPPGPELQAYLAAVVEVLVKAVDAHGGDERRAAAWYLECAVPEFDGRTADAMVQDGRQGAVVDYLDERRGA</sequence>
<proteinExistence type="predicted"/>
<accession>A0ABS7T2I6</accession>
<name>A0ABS7T2I6_9GAMM</name>
<evidence type="ECO:0008006" key="3">
    <source>
        <dbReference type="Google" id="ProtNLM"/>
    </source>
</evidence>
<organism evidence="1 2">
    <name type="scientific">Novilysobacter selenitireducens</name>
    <dbReference type="NCBI Taxonomy" id="2872639"/>
    <lineage>
        <taxon>Bacteria</taxon>
        <taxon>Pseudomonadati</taxon>
        <taxon>Pseudomonadota</taxon>
        <taxon>Gammaproteobacteria</taxon>
        <taxon>Lysobacterales</taxon>
        <taxon>Lysobacteraceae</taxon>
        <taxon>Novilysobacter</taxon>
    </lineage>
</organism>
<dbReference type="Proteomes" id="UP001430954">
    <property type="component" value="Unassembled WGS sequence"/>
</dbReference>
<protein>
    <recommendedName>
        <fullName evidence="3">Antitoxin Xre/MbcA/ParS-like toxin-binding domain-containing protein</fullName>
    </recommendedName>
</protein>
<gene>
    <name evidence="1" type="ORF">K6753_00820</name>
</gene>
<evidence type="ECO:0000313" key="1">
    <source>
        <dbReference type="EMBL" id="MBZ4038077.1"/>
    </source>
</evidence>